<dbReference type="InterPro" id="IPR011701">
    <property type="entry name" value="MFS"/>
</dbReference>
<evidence type="ECO:0000256" key="1">
    <source>
        <dbReference type="ARBA" id="ARBA00004651"/>
    </source>
</evidence>
<feature type="transmembrane region" description="Helical" evidence="6">
    <location>
        <begin position="106"/>
        <end position="128"/>
    </location>
</feature>
<proteinExistence type="predicted"/>
<dbReference type="EMBL" id="FAXA01000229">
    <property type="protein sequence ID" value="CUV02330.1"/>
    <property type="molecule type" value="Genomic_DNA"/>
</dbReference>
<feature type="transmembrane region" description="Helical" evidence="6">
    <location>
        <begin position="253"/>
        <end position="273"/>
    </location>
</feature>
<dbReference type="InterPro" id="IPR036259">
    <property type="entry name" value="MFS_trans_sf"/>
</dbReference>
<feature type="transmembrane region" description="Helical" evidence="6">
    <location>
        <begin position="82"/>
        <end position="100"/>
    </location>
</feature>
<protein>
    <submittedName>
        <fullName evidence="8">MFS transporter</fullName>
    </submittedName>
</protein>
<accession>A0A160VCI9</accession>
<dbReference type="PROSITE" id="PS00216">
    <property type="entry name" value="SUGAR_TRANSPORT_1"/>
    <property type="match status" value="1"/>
</dbReference>
<dbReference type="Gene3D" id="1.20.1250.20">
    <property type="entry name" value="MFS general substrate transporter like domains"/>
    <property type="match status" value="1"/>
</dbReference>
<keyword evidence="4 6" id="KW-1133">Transmembrane helix</keyword>
<dbReference type="GO" id="GO:0022857">
    <property type="term" value="F:transmembrane transporter activity"/>
    <property type="evidence" value="ECO:0007669"/>
    <property type="project" value="InterPro"/>
</dbReference>
<feature type="transmembrane region" description="Helical" evidence="6">
    <location>
        <begin position="280"/>
        <end position="298"/>
    </location>
</feature>
<evidence type="ECO:0000256" key="3">
    <source>
        <dbReference type="ARBA" id="ARBA00022692"/>
    </source>
</evidence>
<keyword evidence="5 6" id="KW-0472">Membrane</keyword>
<evidence type="ECO:0000256" key="4">
    <source>
        <dbReference type="ARBA" id="ARBA00022989"/>
    </source>
</evidence>
<dbReference type="PANTHER" id="PTHR43124:SF10">
    <property type="entry name" value="PURINE EFFLUX PUMP PBUE"/>
    <property type="match status" value="1"/>
</dbReference>
<reference evidence="8" key="1">
    <citation type="submission" date="2015-10" db="EMBL/GenBank/DDBJ databases">
        <authorList>
            <person name="Gilbert D.G."/>
        </authorList>
    </citation>
    <scope>NUCLEOTIDE SEQUENCE</scope>
</reference>
<evidence type="ECO:0000256" key="2">
    <source>
        <dbReference type="ARBA" id="ARBA00022475"/>
    </source>
</evidence>
<feature type="transmembrane region" description="Helical" evidence="6">
    <location>
        <begin position="17"/>
        <end position="39"/>
    </location>
</feature>
<evidence type="ECO:0000256" key="5">
    <source>
        <dbReference type="ARBA" id="ARBA00023136"/>
    </source>
</evidence>
<gene>
    <name evidence="8" type="ORF">MGWOODY_Clf2215</name>
</gene>
<dbReference type="SUPFAM" id="SSF103473">
    <property type="entry name" value="MFS general substrate transporter"/>
    <property type="match status" value="1"/>
</dbReference>
<feature type="transmembrane region" description="Helical" evidence="6">
    <location>
        <begin position="140"/>
        <end position="164"/>
    </location>
</feature>
<evidence type="ECO:0000256" key="6">
    <source>
        <dbReference type="SAM" id="Phobius"/>
    </source>
</evidence>
<dbReference type="Pfam" id="PF07690">
    <property type="entry name" value="MFS_1"/>
    <property type="match status" value="1"/>
</dbReference>
<name>A0A160VCI9_9ZZZZ</name>
<dbReference type="InterPro" id="IPR020846">
    <property type="entry name" value="MFS_dom"/>
</dbReference>
<dbReference type="AlphaFoldDB" id="A0A160VCI9"/>
<dbReference type="PROSITE" id="PS50850">
    <property type="entry name" value="MFS"/>
    <property type="match status" value="1"/>
</dbReference>
<evidence type="ECO:0000259" key="7">
    <source>
        <dbReference type="PROSITE" id="PS50850"/>
    </source>
</evidence>
<keyword evidence="2" id="KW-1003">Cell membrane</keyword>
<evidence type="ECO:0000313" key="8">
    <source>
        <dbReference type="EMBL" id="CUV02330.1"/>
    </source>
</evidence>
<feature type="transmembrane region" description="Helical" evidence="6">
    <location>
        <begin position="228"/>
        <end position="247"/>
    </location>
</feature>
<feature type="transmembrane region" description="Helical" evidence="6">
    <location>
        <begin position="51"/>
        <end position="70"/>
    </location>
</feature>
<feature type="transmembrane region" description="Helical" evidence="6">
    <location>
        <begin position="170"/>
        <end position="190"/>
    </location>
</feature>
<keyword evidence="3 6" id="KW-0812">Transmembrane</keyword>
<dbReference type="InterPro" id="IPR050189">
    <property type="entry name" value="MFS_Efflux_Transporters"/>
</dbReference>
<dbReference type="PANTHER" id="PTHR43124">
    <property type="entry name" value="PURINE EFFLUX PUMP PBUE"/>
    <property type="match status" value="1"/>
</dbReference>
<feature type="transmembrane region" description="Helical" evidence="6">
    <location>
        <begin position="304"/>
        <end position="325"/>
    </location>
</feature>
<organism evidence="8">
    <name type="scientific">hydrothermal vent metagenome</name>
    <dbReference type="NCBI Taxonomy" id="652676"/>
    <lineage>
        <taxon>unclassified sequences</taxon>
        <taxon>metagenomes</taxon>
        <taxon>ecological metagenomes</taxon>
    </lineage>
</organism>
<dbReference type="InterPro" id="IPR005829">
    <property type="entry name" value="Sugar_transporter_CS"/>
</dbReference>
<dbReference type="GO" id="GO:0005886">
    <property type="term" value="C:plasma membrane"/>
    <property type="evidence" value="ECO:0007669"/>
    <property type="project" value="UniProtKB-SubCell"/>
</dbReference>
<comment type="subcellular location">
    <subcellularLocation>
        <location evidence="1">Cell membrane</location>
        <topology evidence="1">Multi-pass membrane protein</topology>
    </subcellularLocation>
</comment>
<feature type="domain" description="Major facilitator superfamily (MFS) profile" evidence="7">
    <location>
        <begin position="16"/>
        <end position="390"/>
    </location>
</feature>
<sequence>MTTETTTNPATSQVRSFAIIAAALFLNNTVALMLGPLLVDIAEEFDTSVAVAGQLAAATFFSWAVFAPLIGPFSDSLGRRPVALTGLFLMGVCIIGAAFAPNFIVLMVFLIGTGLGGSMIPPNSIAAISDVVLEEHRGRAIGAAQGIMMSATVIGIPGVAILASAADWRLPFLVCGSLLMATFALSWLWYPKRPPSGPSSFSYLSRFKELGSIPIFRIGMLANFSQRVVFFAVIGYLAAFLIDTYGMNVGETALPLAVVGAGAVVGSLWGGMLANHRKRLNFMAGFALAGGAITMVLFAVDPAIWATVGIAFAAVCVLSVGWPVFITFATDVAPQSRATAIGMMGASNRMGGVVGAAMGGAFLAIGGFSAIGIFCLAAVIFSSLVMRLAMREPKTFEEMKPGAAQSR</sequence>